<keyword evidence="4" id="KW-1185">Reference proteome</keyword>
<evidence type="ECO:0000313" key="4">
    <source>
        <dbReference type="Proteomes" id="UP001295444"/>
    </source>
</evidence>
<dbReference type="Pfam" id="PF19193">
    <property type="entry name" value="Tectonin"/>
    <property type="match status" value="1"/>
</dbReference>
<keyword evidence="1" id="KW-0430">Lectin</keyword>
<dbReference type="PANTHER" id="PTHR23250:SF3">
    <property type="entry name" value="FISH-EGG LECTIN-LIKE ISOFORM X1-RELATED"/>
    <property type="match status" value="1"/>
</dbReference>
<dbReference type="SMART" id="SM00706">
    <property type="entry name" value="TECPR"/>
    <property type="match status" value="6"/>
</dbReference>
<reference evidence="3" key="1">
    <citation type="submission" date="2022-03" db="EMBL/GenBank/DDBJ databases">
        <authorList>
            <person name="Alioto T."/>
            <person name="Alioto T."/>
            <person name="Gomez Garrido J."/>
        </authorList>
    </citation>
    <scope>NUCLEOTIDE SEQUENCE</scope>
</reference>
<dbReference type="EMBL" id="OW240921">
    <property type="protein sequence ID" value="CAH2318818.1"/>
    <property type="molecule type" value="Genomic_DNA"/>
</dbReference>
<dbReference type="PANTHER" id="PTHR23250">
    <property type="entry name" value="DYSFERLIN-RELATED"/>
    <property type="match status" value="1"/>
</dbReference>
<evidence type="ECO:0000256" key="1">
    <source>
        <dbReference type="ARBA" id="ARBA00022734"/>
    </source>
</evidence>
<sequence>MKLKQLDAGAGQVYGVNDADDIFRLNGDNWEQVPGKLIHVSVGPAGVWGANRQNSIYKIQDGVWVNVEGSLKQVDAGGNIFIGGVTGSDKVYCKNQDSTLSRRANLPFTEIEGTLKYYSCGLYGCWGVNKYNAVFFRRNVTPTNCQGSEWQGVEYSMTMVEAGTDGSVYGIAFHGMVFKRQGISSSNPLGTEWSLLDTFDYFKHVSYDNGVLWLIHPEGNVYKCYGS</sequence>
<dbReference type="InterPro" id="IPR051513">
    <property type="entry name" value="Tectonin_beta-prop"/>
</dbReference>
<organism evidence="3 4">
    <name type="scientific">Pelobates cultripes</name>
    <name type="common">Western spadefoot toad</name>
    <dbReference type="NCBI Taxonomy" id="61616"/>
    <lineage>
        <taxon>Eukaryota</taxon>
        <taxon>Metazoa</taxon>
        <taxon>Chordata</taxon>
        <taxon>Craniata</taxon>
        <taxon>Vertebrata</taxon>
        <taxon>Euteleostomi</taxon>
        <taxon>Amphibia</taxon>
        <taxon>Batrachia</taxon>
        <taxon>Anura</taxon>
        <taxon>Pelobatoidea</taxon>
        <taxon>Pelobatidae</taxon>
        <taxon>Pelobates</taxon>
    </lineage>
</organism>
<proteinExistence type="inferred from homology"/>
<dbReference type="InterPro" id="IPR006624">
    <property type="entry name" value="Beta-propeller_rpt_TECPR"/>
</dbReference>
<dbReference type="Proteomes" id="UP001295444">
    <property type="component" value="Chromosome 10"/>
</dbReference>
<evidence type="ECO:0000313" key="3">
    <source>
        <dbReference type="EMBL" id="CAH2318818.1"/>
    </source>
</evidence>
<dbReference type="GO" id="GO:0030246">
    <property type="term" value="F:carbohydrate binding"/>
    <property type="evidence" value="ECO:0007669"/>
    <property type="project" value="UniProtKB-KW"/>
</dbReference>
<dbReference type="AlphaFoldDB" id="A0AAD1TA55"/>
<protein>
    <submittedName>
        <fullName evidence="3">Fish-egg lectin-like</fullName>
    </submittedName>
</protein>
<comment type="similarity">
    <text evidence="2">Belongs to the tectonin family.</text>
</comment>
<gene>
    <name evidence="3" type="ORF">PECUL_23A056444</name>
</gene>
<name>A0AAD1TA55_PELCU</name>
<evidence type="ECO:0000256" key="2">
    <source>
        <dbReference type="ARBA" id="ARBA00038331"/>
    </source>
</evidence>
<accession>A0AAD1TA55</accession>